<evidence type="ECO:0000313" key="2">
    <source>
        <dbReference type="EMBL" id="SDY77898.1"/>
    </source>
</evidence>
<sequence>MLESFNWKAFLLAILGISGLVGIGIGLSENSLVVIAGSVLLSVASIGIGFSQKSKGTKKQRADT</sequence>
<dbReference type="EMBL" id="FNPI01000003">
    <property type="protein sequence ID" value="SDY77898.1"/>
    <property type="molecule type" value="Genomic_DNA"/>
</dbReference>
<keyword evidence="1" id="KW-0812">Transmembrane</keyword>
<protein>
    <submittedName>
        <fullName evidence="2">Uncharacterized protein</fullName>
    </submittedName>
</protein>
<organism evidence="2 3">
    <name type="scientific">Evansella caseinilytica</name>
    <dbReference type="NCBI Taxonomy" id="1503961"/>
    <lineage>
        <taxon>Bacteria</taxon>
        <taxon>Bacillati</taxon>
        <taxon>Bacillota</taxon>
        <taxon>Bacilli</taxon>
        <taxon>Bacillales</taxon>
        <taxon>Bacillaceae</taxon>
        <taxon>Evansella</taxon>
    </lineage>
</organism>
<reference evidence="3" key="1">
    <citation type="submission" date="2016-10" db="EMBL/GenBank/DDBJ databases">
        <authorList>
            <person name="Varghese N."/>
            <person name="Submissions S."/>
        </authorList>
    </citation>
    <scope>NUCLEOTIDE SEQUENCE [LARGE SCALE GENOMIC DNA]</scope>
    <source>
        <strain evidence="3">SP</strain>
    </source>
</reference>
<evidence type="ECO:0000313" key="3">
    <source>
        <dbReference type="Proteomes" id="UP000198935"/>
    </source>
</evidence>
<dbReference type="Proteomes" id="UP000198935">
    <property type="component" value="Unassembled WGS sequence"/>
</dbReference>
<proteinExistence type="predicted"/>
<feature type="transmembrane region" description="Helical" evidence="1">
    <location>
        <begin position="32"/>
        <end position="51"/>
    </location>
</feature>
<keyword evidence="1" id="KW-0472">Membrane</keyword>
<keyword evidence="3" id="KW-1185">Reference proteome</keyword>
<accession>A0A1H3MN82</accession>
<name>A0A1H3MN82_9BACI</name>
<dbReference type="InterPro" id="IPR035211">
    <property type="entry name" value="DUF5325"/>
</dbReference>
<evidence type="ECO:0000256" key="1">
    <source>
        <dbReference type="SAM" id="Phobius"/>
    </source>
</evidence>
<feature type="transmembrane region" description="Helical" evidence="1">
    <location>
        <begin position="7"/>
        <end position="26"/>
    </location>
</feature>
<dbReference type="Pfam" id="PF17259">
    <property type="entry name" value="DUF5325"/>
    <property type="match status" value="1"/>
</dbReference>
<gene>
    <name evidence="2" type="ORF">SAMN05421736_103281</name>
</gene>
<dbReference type="AlphaFoldDB" id="A0A1H3MN82"/>
<keyword evidence="1" id="KW-1133">Transmembrane helix</keyword>